<dbReference type="EMBL" id="JAUSUY010000008">
    <property type="protein sequence ID" value="MDT3426747.1"/>
    <property type="molecule type" value="Genomic_DNA"/>
</dbReference>
<sequence>MIKISLNGMRTAKKAAGTTAEVWKWDGSGWNERISQPVQDIRSPEMDYAVVPPEPGWYRIDIRGGEADVSEREELAGEDGLRTISLHPAPFRLKEGMLWGYIRDNGRIGIEPRFDYAEEFQENGLAVISSKDRSGLIDTAGKEVIKPIYTYIGPFEEGRAVASDSKGYFLIDEKGKPLTGRRYDYLNALQEGRALFSKTIEGSGIRYGYLDRDGREAIAARYEDATDFKDGKALVKLRAEEFALIGKNGEVLHTYRYPYVGNPGDGLLAFQAEENGRYGYINEEGMTVIQPQFTSALPFSEGRAVVNTAENYENAYGLIDKSGSFIIPARYDQVQQLGENRVALGTPLNPAEPYRGTVYTIADASTGRILSTHPLRGVNRYSDGLASVYDQRETYFIDRTGNRAAGMPVVPGSGTLSFSGRLIRADVDQRTSYYDRSGRQVWKENTLIPLRPPYAVEERKFKPDFNYLVYYPHVQGIADSSVSARVNDRLKELSLVDNVTPEDQRDYSYTGDFSVSFFRKYLLQLELNGYRYPYGAAHGMPTRIFTPIDLRTGKFYELKDLFKPGVKYTDRLSEIVARQIEHDPQYSYVFEGAFKGIAPDQPFYVDGEALYLYFAPYEIAPYAAGFPTFRIPFAEIMGLINTEGAFWRSFH</sequence>
<dbReference type="Gene3D" id="3.90.640.20">
    <property type="entry name" value="Heat-shock cognate protein, ATPase"/>
    <property type="match status" value="1"/>
</dbReference>
<evidence type="ECO:0000259" key="1">
    <source>
        <dbReference type="Pfam" id="PF11738"/>
    </source>
</evidence>
<comment type="caution">
    <text evidence="2">The sequence shown here is derived from an EMBL/GenBank/DDBJ whole genome shotgun (WGS) entry which is preliminary data.</text>
</comment>
<name>A0ABU3H7D5_9BACL</name>
<dbReference type="PANTHER" id="PTHR37841">
    <property type="entry name" value="GLR2918 PROTEIN"/>
    <property type="match status" value="1"/>
</dbReference>
<dbReference type="InterPro" id="IPR037126">
    <property type="entry name" value="PdaC/RsiV-like_sf"/>
</dbReference>
<dbReference type="Proteomes" id="UP001248709">
    <property type="component" value="Unassembled WGS sequence"/>
</dbReference>
<evidence type="ECO:0000313" key="3">
    <source>
        <dbReference type="Proteomes" id="UP001248709"/>
    </source>
</evidence>
<protein>
    <recommendedName>
        <fullName evidence="1">DUF3298 domain-containing protein</fullName>
    </recommendedName>
</protein>
<reference evidence="2 3" key="1">
    <citation type="submission" date="2023-07" db="EMBL/GenBank/DDBJ databases">
        <title>Genomic Encyclopedia of Type Strains, Phase IV (KMG-IV): sequencing the most valuable type-strain genomes for metagenomic binning, comparative biology and taxonomic classification.</title>
        <authorList>
            <person name="Goeker M."/>
        </authorList>
    </citation>
    <scope>NUCLEOTIDE SEQUENCE [LARGE SCALE GENOMIC DNA]</scope>
    <source>
        <strain evidence="2 3">T98</strain>
    </source>
</reference>
<dbReference type="Gene3D" id="3.30.565.40">
    <property type="entry name" value="Fervidobacterium nodosum Rt17-B1 like"/>
    <property type="match status" value="1"/>
</dbReference>
<dbReference type="SUPFAM" id="SSF69360">
    <property type="entry name" value="Cell wall binding repeat"/>
    <property type="match status" value="1"/>
</dbReference>
<keyword evidence="3" id="KW-1185">Reference proteome</keyword>
<organism evidence="2 3">
    <name type="scientific">Paenibacillus forsythiae</name>
    <dbReference type="NCBI Taxonomy" id="365616"/>
    <lineage>
        <taxon>Bacteria</taxon>
        <taxon>Bacillati</taxon>
        <taxon>Bacillota</taxon>
        <taxon>Bacilli</taxon>
        <taxon>Bacillales</taxon>
        <taxon>Paenibacillaceae</taxon>
        <taxon>Paenibacillus</taxon>
    </lineage>
</organism>
<feature type="domain" description="DUF3298" evidence="1">
    <location>
        <begin position="559"/>
        <end position="633"/>
    </location>
</feature>
<dbReference type="Pfam" id="PF11738">
    <property type="entry name" value="DUF3298"/>
    <property type="match status" value="1"/>
</dbReference>
<evidence type="ECO:0000313" key="2">
    <source>
        <dbReference type="EMBL" id="MDT3426747.1"/>
    </source>
</evidence>
<dbReference type="PANTHER" id="PTHR37841:SF1">
    <property type="entry name" value="DUF3298 DOMAIN-CONTAINING PROTEIN"/>
    <property type="match status" value="1"/>
</dbReference>
<dbReference type="RefSeq" id="WP_312001046.1">
    <property type="nucleotide sequence ID" value="NZ_JAUSUY010000008.1"/>
</dbReference>
<dbReference type="InterPro" id="IPR032774">
    <property type="entry name" value="WG_beta_rep"/>
</dbReference>
<dbReference type="Pfam" id="PF14903">
    <property type="entry name" value="WG_beta_rep"/>
    <property type="match status" value="5"/>
</dbReference>
<accession>A0ABU3H7D5</accession>
<dbReference type="InterPro" id="IPR021729">
    <property type="entry name" value="DUF3298"/>
</dbReference>
<proteinExistence type="predicted"/>
<gene>
    <name evidence="2" type="ORF">J2Z22_002281</name>
</gene>